<gene>
    <name evidence="1" type="ORF">RMAR00112_LOCUS5898</name>
</gene>
<dbReference type="AlphaFoldDB" id="A0A7S2ZER0"/>
<protein>
    <submittedName>
        <fullName evidence="1">Uncharacterized protein</fullName>
    </submittedName>
</protein>
<sequence>MDEPCLEEGGVGSVEGDECCLGEGEVNLDSPCSLVPLKRSFVEERSISRTPSARSARTYSLRSTSHVPDVEKVLDETSLLAEMSSISDASSSSRSRSFLTRPVKSMLRRFGGLEDVESELLTSFHSTMSIVRVQSLVKDILKRNGYKYTEGKEGDKLKCSLAVKSRLKKPVPVHIQFIFDIGQTEICIYSPKPNREEYVRDSFSNFAKTILCELGSS</sequence>
<organism evidence="1">
    <name type="scientific">Rhodosorus marinus</name>
    <dbReference type="NCBI Taxonomy" id="101924"/>
    <lineage>
        <taxon>Eukaryota</taxon>
        <taxon>Rhodophyta</taxon>
        <taxon>Stylonematophyceae</taxon>
        <taxon>Stylonematales</taxon>
        <taxon>Stylonemataceae</taxon>
        <taxon>Rhodosorus</taxon>
    </lineage>
</organism>
<evidence type="ECO:0000313" key="1">
    <source>
        <dbReference type="EMBL" id="CAE0037942.1"/>
    </source>
</evidence>
<reference evidence="1" key="1">
    <citation type="submission" date="2021-01" db="EMBL/GenBank/DDBJ databases">
        <authorList>
            <person name="Corre E."/>
            <person name="Pelletier E."/>
            <person name="Niang G."/>
            <person name="Scheremetjew M."/>
            <person name="Finn R."/>
            <person name="Kale V."/>
            <person name="Holt S."/>
            <person name="Cochrane G."/>
            <person name="Meng A."/>
            <person name="Brown T."/>
            <person name="Cohen L."/>
        </authorList>
    </citation>
    <scope>NUCLEOTIDE SEQUENCE</scope>
    <source>
        <strain evidence="1">CCMP 769</strain>
    </source>
</reference>
<dbReference type="EMBL" id="HBHW01007803">
    <property type="protein sequence ID" value="CAE0037942.1"/>
    <property type="molecule type" value="Transcribed_RNA"/>
</dbReference>
<name>A0A7S2ZER0_9RHOD</name>
<accession>A0A7S2ZER0</accession>
<proteinExistence type="predicted"/>